<name>A0AA49JJ60_9BACT</name>
<feature type="region of interest" description="Disordered" evidence="5">
    <location>
        <begin position="1"/>
        <end position="30"/>
    </location>
</feature>
<accession>A0AA49JJ60</accession>
<dbReference type="PANTHER" id="PTHR40394">
    <property type="entry name" value="LIPOPROTEIN-RELATED"/>
    <property type="match status" value="1"/>
</dbReference>
<gene>
    <name evidence="7" type="ORF">K4G66_07890</name>
</gene>
<evidence type="ECO:0000313" key="7">
    <source>
        <dbReference type="EMBL" id="WKN38622.1"/>
    </source>
</evidence>
<reference evidence="7" key="2">
    <citation type="journal article" date="2024" name="Antonie Van Leeuwenhoek">
        <title>Roseihalotalea indica gen. nov., sp. nov., a halophilic Bacteroidetes from mesopelagic Southwest Indian Ocean with higher carbohydrate metabolic potential.</title>
        <authorList>
            <person name="Chen B."/>
            <person name="Zhang M."/>
            <person name="Lin D."/>
            <person name="Ye J."/>
            <person name="Tang K."/>
        </authorList>
    </citation>
    <scope>NUCLEOTIDE SEQUENCE</scope>
    <source>
        <strain evidence="7">TK19036</strain>
    </source>
</reference>
<keyword evidence="2 4" id="KW-0479">Metal-binding</keyword>
<sequence>MTPFVAFSQSSDWEAPKEADDLQNPLHQNSEATVEGKELYDKMCVICHGKKGKGDGVAGMNLSPRPTNLTSSSVQQQTDGVIYWKITEGRAPMASYKNTLEEEQRWQLVNYIRELGK</sequence>
<dbReference type="GO" id="GO:0046872">
    <property type="term" value="F:metal ion binding"/>
    <property type="evidence" value="ECO:0007669"/>
    <property type="project" value="UniProtKB-KW"/>
</dbReference>
<dbReference type="EMBL" id="CP120682">
    <property type="protein sequence ID" value="WKN38622.1"/>
    <property type="molecule type" value="Genomic_DNA"/>
</dbReference>
<evidence type="ECO:0000259" key="6">
    <source>
        <dbReference type="PROSITE" id="PS51007"/>
    </source>
</evidence>
<dbReference type="Pfam" id="PF13442">
    <property type="entry name" value="Cytochrome_CBB3"/>
    <property type="match status" value="1"/>
</dbReference>
<feature type="domain" description="Cytochrome c" evidence="6">
    <location>
        <begin position="31"/>
        <end position="116"/>
    </location>
</feature>
<organism evidence="7">
    <name type="scientific">Roseihalotalea indica</name>
    <dbReference type="NCBI Taxonomy" id="2867963"/>
    <lineage>
        <taxon>Bacteria</taxon>
        <taxon>Pseudomonadati</taxon>
        <taxon>Bacteroidota</taxon>
        <taxon>Cytophagia</taxon>
        <taxon>Cytophagales</taxon>
        <taxon>Catalimonadaceae</taxon>
        <taxon>Roseihalotalea</taxon>
    </lineage>
</organism>
<dbReference type="SUPFAM" id="SSF46626">
    <property type="entry name" value="Cytochrome c"/>
    <property type="match status" value="1"/>
</dbReference>
<keyword evidence="3 4" id="KW-0408">Iron</keyword>
<evidence type="ECO:0000256" key="1">
    <source>
        <dbReference type="ARBA" id="ARBA00022617"/>
    </source>
</evidence>
<evidence type="ECO:0000256" key="5">
    <source>
        <dbReference type="SAM" id="MobiDB-lite"/>
    </source>
</evidence>
<dbReference type="PANTHER" id="PTHR40394:SF2">
    <property type="entry name" value="QUINOL:CYTOCHROME C OXIDOREDUCTASE MEMBRANE PROTEIN"/>
    <property type="match status" value="1"/>
</dbReference>
<dbReference type="InterPro" id="IPR009056">
    <property type="entry name" value="Cyt_c-like_dom"/>
</dbReference>
<evidence type="ECO:0000256" key="2">
    <source>
        <dbReference type="ARBA" id="ARBA00022723"/>
    </source>
</evidence>
<dbReference type="InterPro" id="IPR036909">
    <property type="entry name" value="Cyt_c-like_dom_sf"/>
</dbReference>
<dbReference type="AlphaFoldDB" id="A0AA49JJ60"/>
<dbReference type="PROSITE" id="PS51007">
    <property type="entry name" value="CYTC"/>
    <property type="match status" value="1"/>
</dbReference>
<feature type="region of interest" description="Disordered" evidence="5">
    <location>
        <begin position="55"/>
        <end position="74"/>
    </location>
</feature>
<feature type="compositionally biased region" description="Polar residues" evidence="5">
    <location>
        <begin position="64"/>
        <end position="74"/>
    </location>
</feature>
<dbReference type="Gene3D" id="1.10.760.10">
    <property type="entry name" value="Cytochrome c-like domain"/>
    <property type="match status" value="1"/>
</dbReference>
<reference evidence="7" key="1">
    <citation type="journal article" date="2023" name="Comput. Struct. Biotechnol. J.">
        <title>Discovery of a novel marine Bacteroidetes with a rich repertoire of carbohydrate-active enzymes.</title>
        <authorList>
            <person name="Chen B."/>
            <person name="Liu G."/>
            <person name="Chen Q."/>
            <person name="Wang H."/>
            <person name="Liu L."/>
            <person name="Tang K."/>
        </authorList>
    </citation>
    <scope>NUCLEOTIDE SEQUENCE</scope>
    <source>
        <strain evidence="7">TK19036</strain>
    </source>
</reference>
<protein>
    <submittedName>
        <fullName evidence="7">Cytochrome c</fullName>
    </submittedName>
</protein>
<proteinExistence type="predicted"/>
<evidence type="ECO:0000256" key="3">
    <source>
        <dbReference type="ARBA" id="ARBA00023004"/>
    </source>
</evidence>
<evidence type="ECO:0000256" key="4">
    <source>
        <dbReference type="PROSITE-ProRule" id="PRU00433"/>
    </source>
</evidence>
<keyword evidence="1 4" id="KW-0349">Heme</keyword>
<dbReference type="GO" id="GO:0009055">
    <property type="term" value="F:electron transfer activity"/>
    <property type="evidence" value="ECO:0007669"/>
    <property type="project" value="InterPro"/>
</dbReference>
<dbReference type="GO" id="GO:0020037">
    <property type="term" value="F:heme binding"/>
    <property type="evidence" value="ECO:0007669"/>
    <property type="project" value="InterPro"/>
</dbReference>